<reference evidence="4" key="1">
    <citation type="journal article" date="2015" name="PLoS ONE">
        <title>Updated Campylobacter jejuni Capsule PCR Multiplex Typing System and Its Application to Clinical Isolates from South and Southeast Asia.</title>
        <authorList>
            <person name="Poly F."/>
            <person name="Serichantalergs O."/>
            <person name="Kuroiwa J."/>
            <person name="Pootong P."/>
            <person name="Mason C."/>
            <person name="Guerry P."/>
            <person name="Parker C.T."/>
        </authorList>
    </citation>
    <scope>NUCLEOTIDE SEQUENCE</scope>
    <source>
        <strain evidence="4">RM3436</strain>
    </source>
</reference>
<organism evidence="4">
    <name type="scientific">Campylobacter jejuni subsp. jejuni</name>
    <dbReference type="NCBI Taxonomy" id="32022"/>
    <lineage>
        <taxon>Bacteria</taxon>
        <taxon>Pseudomonadati</taxon>
        <taxon>Campylobacterota</taxon>
        <taxon>Epsilonproteobacteria</taxon>
        <taxon>Campylobacterales</taxon>
        <taxon>Campylobacteraceae</taxon>
        <taxon>Campylobacter</taxon>
    </lineage>
</organism>
<proteinExistence type="predicted"/>
<gene>
    <name evidence="4" type="ORF">HS57.04</name>
</gene>
<dbReference type="CDD" id="cd04194">
    <property type="entry name" value="GT8_A4GalT_like"/>
    <property type="match status" value="1"/>
</dbReference>
<protein>
    <submittedName>
        <fullName evidence="4">Putative glycosyltransferase</fullName>
    </submittedName>
</protein>
<dbReference type="Gene3D" id="3.90.550.10">
    <property type="entry name" value="Spore Coat Polysaccharide Biosynthesis Protein SpsA, Chain A"/>
    <property type="match status" value="1"/>
</dbReference>
<dbReference type="Pfam" id="PF01501">
    <property type="entry name" value="Glyco_transf_8"/>
    <property type="match status" value="1"/>
</dbReference>
<dbReference type="PANTHER" id="PTHR13778">
    <property type="entry name" value="GLYCOSYLTRANSFERASE 8 DOMAIN-CONTAINING PROTEIN"/>
    <property type="match status" value="1"/>
</dbReference>
<evidence type="ECO:0000313" key="4">
    <source>
        <dbReference type="EMBL" id="ALN43874.1"/>
    </source>
</evidence>
<dbReference type="SUPFAM" id="SSF53448">
    <property type="entry name" value="Nucleotide-diphospho-sugar transferases"/>
    <property type="match status" value="1"/>
</dbReference>
<dbReference type="AlphaFoldDB" id="A0A0S2CFI3"/>
<dbReference type="EMBL" id="KT893428">
    <property type="protein sequence ID" value="ALN43874.1"/>
    <property type="molecule type" value="Genomic_DNA"/>
</dbReference>
<keyword evidence="2 4" id="KW-0808">Transferase</keyword>
<keyword evidence="3" id="KW-0479">Metal-binding</keyword>
<accession>A0A0S2CFI3</accession>
<sequence length="829" mass="97919">MKLNKKKIILIGQNCWFVDSFLFFKECGYEIIMIKTLNHVDWFKSNYDIIESIGGQIVYYESNYSFLDGLGLNNKTIVIGGGYFSGGINSLECLEKCSLEELEILYQISKFNYQYHRNAFIVRYFNGDSGFSSSYIADFFGKKIKYVDLLVFDNVNLQEFVTNNVEVAKNKKFIIGWIETPLRRFVSVGCSKCNRNFISIGRTLNSTKFDKINSKILYLSNRNNVIYKQYPNLIPDRNFYGLAGGKKLQFVIKDRVDFYNKYSEICFGLSHFYDAFENGNDEFYKNKYFYFSHEGQNIKFKRYSPKEMYYAFVNNPSKDIVYLMNGIIPIVSRKDGHYKELIEKKMAIFIDNIQDFEKILNMPVSKIYEYRENIYNNLDLFTFENVASKIIDEFNTRDININENMWYPIPTFDGFKNCICFIIDESYISYLSVCIQSLLDNASEHNLYDIYILYSGYLDQFIINKITSNNAKKNISIKFLKIDNFIKIIPDKIYKLFLNNIHKHISIATYYRFFIPSLFVNFEKVIYLDSDMLINSDISKLYDIDMNDFKLLAVKDIIVNLAHAKHKEIWEKKIVDSCKKCGIKDCSKYFNAGVLVFNMNKISFKDTIACFKMLKKIKDPYLIDQDILNAVFQNDVKVLDDTSWNYQNTLSFIDQDYKFYMFMDDCKNINIYHFISQYKPWLYPYIPNADIWWKYAKKTPFYEEILFNNISKMSSNETYGAVEKVKAHLSYKLGKELLSIKENKLKVLILPFALIFIYIKHKISNLIFKLILISNPNLKSLPLNHYSDYQEALKIQNYLSYKLGNLLIKHPLTFVFRVAGLYKEWKRGR</sequence>
<evidence type="ECO:0000256" key="3">
    <source>
        <dbReference type="ARBA" id="ARBA00022723"/>
    </source>
</evidence>
<dbReference type="InterPro" id="IPR002495">
    <property type="entry name" value="Glyco_trans_8"/>
</dbReference>
<evidence type="ECO:0000256" key="2">
    <source>
        <dbReference type="ARBA" id="ARBA00022679"/>
    </source>
</evidence>
<dbReference type="InterPro" id="IPR050748">
    <property type="entry name" value="Glycosyltrans_8_dom-fam"/>
</dbReference>
<keyword evidence="1" id="KW-0328">Glycosyltransferase</keyword>
<dbReference type="GO" id="GO:0016757">
    <property type="term" value="F:glycosyltransferase activity"/>
    <property type="evidence" value="ECO:0007669"/>
    <property type="project" value="UniProtKB-KW"/>
</dbReference>
<evidence type="ECO:0000256" key="1">
    <source>
        <dbReference type="ARBA" id="ARBA00022676"/>
    </source>
</evidence>
<dbReference type="InterPro" id="IPR029044">
    <property type="entry name" value="Nucleotide-diphossugar_trans"/>
</dbReference>
<name>A0A0S2CFI3_CAMJU</name>
<dbReference type="PANTHER" id="PTHR13778:SF47">
    <property type="entry name" value="LIPOPOLYSACCHARIDE 1,3-GALACTOSYLTRANSFERASE"/>
    <property type="match status" value="1"/>
</dbReference>
<dbReference type="GO" id="GO:0046872">
    <property type="term" value="F:metal ion binding"/>
    <property type="evidence" value="ECO:0007669"/>
    <property type="project" value="UniProtKB-KW"/>
</dbReference>